<evidence type="ECO:0000256" key="7">
    <source>
        <dbReference type="ARBA" id="ARBA00022737"/>
    </source>
</evidence>
<evidence type="ECO:0000313" key="13">
    <source>
        <dbReference type="Proteomes" id="UP000824469"/>
    </source>
</evidence>
<feature type="non-terminal residue" evidence="12">
    <location>
        <position position="1"/>
    </location>
</feature>
<proteinExistence type="inferred from homology"/>
<keyword evidence="6 11" id="KW-0812">Transmembrane</keyword>
<dbReference type="EMBL" id="JAHRHJ020000004">
    <property type="protein sequence ID" value="KAH9319725.1"/>
    <property type="molecule type" value="Genomic_DNA"/>
</dbReference>
<evidence type="ECO:0000256" key="8">
    <source>
        <dbReference type="ARBA" id="ARBA00022989"/>
    </source>
</evidence>
<keyword evidence="8 11" id="KW-1133">Transmembrane helix</keyword>
<accession>A0AA38GDW9</accession>
<evidence type="ECO:0000256" key="2">
    <source>
        <dbReference type="ARBA" id="ARBA00007809"/>
    </source>
</evidence>
<dbReference type="AlphaFoldDB" id="A0AA38GDW9"/>
<keyword evidence="7" id="KW-0677">Repeat</keyword>
<keyword evidence="9 11" id="KW-0472">Membrane</keyword>
<evidence type="ECO:0000256" key="11">
    <source>
        <dbReference type="SAM" id="Phobius"/>
    </source>
</evidence>
<protein>
    <recommendedName>
        <fullName evidence="14">SWEET sugar transporter</fullName>
    </recommendedName>
</protein>
<keyword evidence="5" id="KW-0762">Sugar transport</keyword>
<evidence type="ECO:0000256" key="9">
    <source>
        <dbReference type="ARBA" id="ARBA00023136"/>
    </source>
</evidence>
<dbReference type="PANTHER" id="PTHR10791:SF30">
    <property type="entry name" value="SUGAR TRANSPORTER SWEET1"/>
    <property type="match status" value="1"/>
</dbReference>
<comment type="subcellular location">
    <subcellularLocation>
        <location evidence="1">Cell membrane</location>
        <topology evidence="1">Multi-pass membrane protein</topology>
    </subcellularLocation>
</comment>
<dbReference type="OMA" id="REPFCIC"/>
<dbReference type="GO" id="GO:0051119">
    <property type="term" value="F:sugar transmembrane transporter activity"/>
    <property type="evidence" value="ECO:0007669"/>
    <property type="project" value="InterPro"/>
</dbReference>
<organism evidence="12 13">
    <name type="scientific">Taxus chinensis</name>
    <name type="common">Chinese yew</name>
    <name type="synonym">Taxus wallichiana var. chinensis</name>
    <dbReference type="NCBI Taxonomy" id="29808"/>
    <lineage>
        <taxon>Eukaryota</taxon>
        <taxon>Viridiplantae</taxon>
        <taxon>Streptophyta</taxon>
        <taxon>Embryophyta</taxon>
        <taxon>Tracheophyta</taxon>
        <taxon>Spermatophyta</taxon>
        <taxon>Pinopsida</taxon>
        <taxon>Pinidae</taxon>
        <taxon>Conifers II</taxon>
        <taxon>Cupressales</taxon>
        <taxon>Taxaceae</taxon>
        <taxon>Taxus</taxon>
    </lineage>
</organism>
<dbReference type="Pfam" id="PF03083">
    <property type="entry name" value="MtN3_slv"/>
    <property type="match status" value="1"/>
</dbReference>
<evidence type="ECO:0000256" key="5">
    <source>
        <dbReference type="ARBA" id="ARBA00022597"/>
    </source>
</evidence>
<sequence length="97" mass="10617">VKPVRLTMAMIMAFVILVAVTIFALHTHSSRQVLVGISCVILSISMYASPLAVVGLVIRTKSVEYMPFLTSLFNTLNGLAWSGYSLITRDIYLAVPN</sequence>
<feature type="non-terminal residue" evidence="12">
    <location>
        <position position="97"/>
    </location>
</feature>
<dbReference type="Gene3D" id="1.20.1280.290">
    <property type="match status" value="1"/>
</dbReference>
<comment type="function">
    <text evidence="10">Mediates both low-affinity uptake and efflux of sugar across the plasma membrane.</text>
</comment>
<keyword evidence="3" id="KW-0813">Transport</keyword>
<evidence type="ECO:0000256" key="10">
    <source>
        <dbReference type="ARBA" id="ARBA00037238"/>
    </source>
</evidence>
<evidence type="ECO:0000256" key="1">
    <source>
        <dbReference type="ARBA" id="ARBA00004651"/>
    </source>
</evidence>
<evidence type="ECO:0000313" key="12">
    <source>
        <dbReference type="EMBL" id="KAH9319725.1"/>
    </source>
</evidence>
<dbReference type="PANTHER" id="PTHR10791">
    <property type="entry name" value="RAG1-ACTIVATING PROTEIN 1"/>
    <property type="match status" value="1"/>
</dbReference>
<dbReference type="Proteomes" id="UP000824469">
    <property type="component" value="Unassembled WGS sequence"/>
</dbReference>
<feature type="transmembrane region" description="Helical" evidence="11">
    <location>
        <begin position="6"/>
        <end position="26"/>
    </location>
</feature>
<reference evidence="12 13" key="1">
    <citation type="journal article" date="2021" name="Nat. Plants">
        <title>The Taxus genome provides insights into paclitaxel biosynthesis.</title>
        <authorList>
            <person name="Xiong X."/>
            <person name="Gou J."/>
            <person name="Liao Q."/>
            <person name="Li Y."/>
            <person name="Zhou Q."/>
            <person name="Bi G."/>
            <person name="Li C."/>
            <person name="Du R."/>
            <person name="Wang X."/>
            <person name="Sun T."/>
            <person name="Guo L."/>
            <person name="Liang H."/>
            <person name="Lu P."/>
            <person name="Wu Y."/>
            <person name="Zhang Z."/>
            <person name="Ro D.K."/>
            <person name="Shang Y."/>
            <person name="Huang S."/>
            <person name="Yan J."/>
        </authorList>
    </citation>
    <scope>NUCLEOTIDE SEQUENCE [LARGE SCALE GENOMIC DNA]</scope>
    <source>
        <strain evidence="12">Ta-2019</strain>
    </source>
</reference>
<evidence type="ECO:0008006" key="14">
    <source>
        <dbReference type="Google" id="ProtNLM"/>
    </source>
</evidence>
<dbReference type="InterPro" id="IPR047664">
    <property type="entry name" value="SWEET"/>
</dbReference>
<dbReference type="InterPro" id="IPR004316">
    <property type="entry name" value="SWEET_rpt"/>
</dbReference>
<evidence type="ECO:0000256" key="6">
    <source>
        <dbReference type="ARBA" id="ARBA00022692"/>
    </source>
</evidence>
<feature type="transmembrane region" description="Helical" evidence="11">
    <location>
        <begin position="33"/>
        <end position="58"/>
    </location>
</feature>
<comment type="caution">
    <text evidence="12">The sequence shown here is derived from an EMBL/GenBank/DDBJ whole genome shotgun (WGS) entry which is preliminary data.</text>
</comment>
<evidence type="ECO:0000256" key="4">
    <source>
        <dbReference type="ARBA" id="ARBA00022475"/>
    </source>
</evidence>
<evidence type="ECO:0000256" key="3">
    <source>
        <dbReference type="ARBA" id="ARBA00022448"/>
    </source>
</evidence>
<gene>
    <name evidence="12" type="ORF">KI387_021494</name>
</gene>
<keyword evidence="13" id="KW-1185">Reference proteome</keyword>
<name>A0AA38GDW9_TAXCH</name>
<comment type="similarity">
    <text evidence="2">Belongs to the SWEET sugar transporter family.</text>
</comment>
<keyword evidence="4" id="KW-1003">Cell membrane</keyword>
<dbReference type="GO" id="GO:0005886">
    <property type="term" value="C:plasma membrane"/>
    <property type="evidence" value="ECO:0007669"/>
    <property type="project" value="UniProtKB-SubCell"/>
</dbReference>